<gene>
    <name evidence="2" type="ORF">CBW65_07710</name>
</gene>
<keyword evidence="3" id="KW-1185">Reference proteome</keyword>
<dbReference type="AlphaFoldDB" id="A0A1Y0INT6"/>
<dbReference type="KEGG" id="tum:CBW65_07710"/>
<evidence type="ECO:0000256" key="1">
    <source>
        <dbReference type="SAM" id="MobiDB-lite"/>
    </source>
</evidence>
<dbReference type="EMBL" id="CP021434">
    <property type="protein sequence ID" value="ARU60984.1"/>
    <property type="molecule type" value="Genomic_DNA"/>
</dbReference>
<dbReference type="Proteomes" id="UP000195437">
    <property type="component" value="Chromosome"/>
</dbReference>
<name>A0A1Y0INT6_9BACL</name>
<sequence>MFSNSVFMKEEATSNAQENRKVGDTGKASGQYENLIKEIGQNFKVDGYQELIKDADSIVLVPDSVAGPQYGDGGLYPRQKNLIYKNKSNGAVILLSISKTDNSVQGKQWSHSIGYNAKLYNSPEGDYKDAYDEIFPSTDVYLYSFEGAGYSISLTSLAQPMMAEEGILALNQLAQFTDKLNAFLKEKHF</sequence>
<accession>A0A1Y0INT6</accession>
<proteinExistence type="predicted"/>
<protein>
    <submittedName>
        <fullName evidence="2">Uncharacterized protein</fullName>
    </submittedName>
</protein>
<feature type="region of interest" description="Disordered" evidence="1">
    <location>
        <begin position="1"/>
        <end position="27"/>
    </location>
</feature>
<feature type="compositionally biased region" description="Basic and acidic residues" evidence="1">
    <location>
        <begin position="8"/>
        <end position="24"/>
    </location>
</feature>
<evidence type="ECO:0000313" key="3">
    <source>
        <dbReference type="Proteomes" id="UP000195437"/>
    </source>
</evidence>
<evidence type="ECO:0000313" key="2">
    <source>
        <dbReference type="EMBL" id="ARU60984.1"/>
    </source>
</evidence>
<reference evidence="3" key="1">
    <citation type="submission" date="2017-05" db="EMBL/GenBank/DDBJ databases">
        <authorList>
            <person name="Sung H."/>
        </authorList>
    </citation>
    <scope>NUCLEOTIDE SEQUENCE [LARGE SCALE GENOMIC DNA]</scope>
    <source>
        <strain evidence="3">AR23208</strain>
    </source>
</reference>
<organism evidence="2 3">
    <name type="scientific">Tumebacillus avium</name>
    <dbReference type="NCBI Taxonomy" id="1903704"/>
    <lineage>
        <taxon>Bacteria</taxon>
        <taxon>Bacillati</taxon>
        <taxon>Bacillota</taxon>
        <taxon>Bacilli</taxon>
        <taxon>Bacillales</taxon>
        <taxon>Alicyclobacillaceae</taxon>
        <taxon>Tumebacillus</taxon>
    </lineage>
</organism>